<keyword evidence="3" id="KW-0274">FAD</keyword>
<feature type="domain" description="FAD/NAD(P)-binding" evidence="5">
    <location>
        <begin position="4"/>
        <end position="293"/>
    </location>
</feature>
<keyword evidence="2" id="KW-0285">Flavoprotein</keyword>
<dbReference type="GO" id="GO:0004174">
    <property type="term" value="F:electron-transferring-flavoprotein dehydrogenase activity"/>
    <property type="evidence" value="ECO:0007669"/>
    <property type="project" value="TreeGrafter"/>
</dbReference>
<dbReference type="AlphaFoldDB" id="A0AAN6N7V9"/>
<keyword evidence="4" id="KW-0560">Oxidoreductase</keyword>
<comment type="caution">
    <text evidence="6">The sequence shown here is derived from an EMBL/GenBank/DDBJ whole genome shotgun (WGS) entry which is preliminary data.</text>
</comment>
<comment type="similarity">
    <text evidence="1">Belongs to the FAD-dependent oxidoreductase family.</text>
</comment>
<evidence type="ECO:0000313" key="7">
    <source>
        <dbReference type="Proteomes" id="UP001303473"/>
    </source>
</evidence>
<dbReference type="GO" id="GO:0050660">
    <property type="term" value="F:flavin adenine dinucleotide binding"/>
    <property type="evidence" value="ECO:0007669"/>
    <property type="project" value="TreeGrafter"/>
</dbReference>
<dbReference type="GO" id="GO:0005737">
    <property type="term" value="C:cytoplasm"/>
    <property type="evidence" value="ECO:0007669"/>
    <property type="project" value="TreeGrafter"/>
</dbReference>
<protein>
    <recommendedName>
        <fullName evidence="5">FAD/NAD(P)-binding domain-containing protein</fullName>
    </recommendedName>
</protein>
<reference evidence="7" key="1">
    <citation type="journal article" date="2023" name="Mol. Phylogenet. Evol.">
        <title>Genome-scale phylogeny and comparative genomics of the fungal order Sordariales.</title>
        <authorList>
            <person name="Hensen N."/>
            <person name="Bonometti L."/>
            <person name="Westerberg I."/>
            <person name="Brannstrom I.O."/>
            <person name="Guillou S."/>
            <person name="Cros-Aarteil S."/>
            <person name="Calhoun S."/>
            <person name="Haridas S."/>
            <person name="Kuo A."/>
            <person name="Mondo S."/>
            <person name="Pangilinan J."/>
            <person name="Riley R."/>
            <person name="LaButti K."/>
            <person name="Andreopoulos B."/>
            <person name="Lipzen A."/>
            <person name="Chen C."/>
            <person name="Yan M."/>
            <person name="Daum C."/>
            <person name="Ng V."/>
            <person name="Clum A."/>
            <person name="Steindorff A."/>
            <person name="Ohm R.A."/>
            <person name="Martin F."/>
            <person name="Silar P."/>
            <person name="Natvig D.O."/>
            <person name="Lalanne C."/>
            <person name="Gautier V."/>
            <person name="Ament-Velasquez S.L."/>
            <person name="Kruys A."/>
            <person name="Hutchinson M.I."/>
            <person name="Powell A.J."/>
            <person name="Barry K."/>
            <person name="Miller A.N."/>
            <person name="Grigoriev I.V."/>
            <person name="Debuchy R."/>
            <person name="Gladieux P."/>
            <person name="Hiltunen Thoren M."/>
            <person name="Johannesson H."/>
        </authorList>
    </citation>
    <scope>NUCLEOTIDE SEQUENCE [LARGE SCALE GENOMIC DNA]</scope>
    <source>
        <strain evidence="7">CBS 340.73</strain>
    </source>
</reference>
<proteinExistence type="inferred from homology"/>
<dbReference type="PRINTS" id="PR00368">
    <property type="entry name" value="FADPNR"/>
</dbReference>
<evidence type="ECO:0000256" key="4">
    <source>
        <dbReference type="ARBA" id="ARBA00023002"/>
    </source>
</evidence>
<organism evidence="6 7">
    <name type="scientific">Diplogelasinospora grovesii</name>
    <dbReference type="NCBI Taxonomy" id="303347"/>
    <lineage>
        <taxon>Eukaryota</taxon>
        <taxon>Fungi</taxon>
        <taxon>Dikarya</taxon>
        <taxon>Ascomycota</taxon>
        <taxon>Pezizomycotina</taxon>
        <taxon>Sordariomycetes</taxon>
        <taxon>Sordariomycetidae</taxon>
        <taxon>Sordariales</taxon>
        <taxon>Diplogelasinosporaceae</taxon>
        <taxon>Diplogelasinospora</taxon>
    </lineage>
</organism>
<evidence type="ECO:0000256" key="2">
    <source>
        <dbReference type="ARBA" id="ARBA00022630"/>
    </source>
</evidence>
<dbReference type="Pfam" id="PF07992">
    <property type="entry name" value="Pyr_redox_2"/>
    <property type="match status" value="1"/>
</dbReference>
<name>A0AAN6N7V9_9PEZI</name>
<evidence type="ECO:0000313" key="6">
    <source>
        <dbReference type="EMBL" id="KAK3939808.1"/>
    </source>
</evidence>
<sequence>MAKTVVILGGSYAGLHIAHALLKKHDKDVKVILVSKNSHFFWNVAAVRAIVPGIVKDEQLLVPLESALKRYPAESYELIIGSAESSDFAAKTVTVSTSAGSSQTLSYDHLVLATGSRCPSEDVPWKASHSYQEVISLLSRTRERVSSATNIVVAGAGPTGIEVAGELGYEFGKTNKSITLLCAGDKLMDGDIIAGAAANELRKLNVTVKYGARVTSSQQKTADGKQEEIITLANGETITTDVYLPTMGLVPNSEYIDAQYLDAQRRTVNVDDYFRVPGAEGVWAAGDIVCKPRAGFMITQKQAAGVAKNIDLVLKGKEPTLVKGLPVDVMMCAVGRGRGAGRVNSIKVPSFLVWMGKGRTLALQMVPGYIDGSVA</sequence>
<dbReference type="InterPro" id="IPR023753">
    <property type="entry name" value="FAD/NAD-binding_dom"/>
</dbReference>
<dbReference type="Proteomes" id="UP001303473">
    <property type="component" value="Unassembled WGS sequence"/>
</dbReference>
<dbReference type="PANTHER" id="PTHR43735:SF3">
    <property type="entry name" value="FERROPTOSIS SUPPRESSOR PROTEIN 1"/>
    <property type="match status" value="1"/>
</dbReference>
<evidence type="ECO:0000256" key="3">
    <source>
        <dbReference type="ARBA" id="ARBA00022827"/>
    </source>
</evidence>
<dbReference type="EMBL" id="MU853805">
    <property type="protein sequence ID" value="KAK3939808.1"/>
    <property type="molecule type" value="Genomic_DNA"/>
</dbReference>
<keyword evidence="7" id="KW-1185">Reference proteome</keyword>
<dbReference type="Gene3D" id="3.50.50.100">
    <property type="match status" value="1"/>
</dbReference>
<evidence type="ECO:0000256" key="1">
    <source>
        <dbReference type="ARBA" id="ARBA00006442"/>
    </source>
</evidence>
<gene>
    <name evidence="6" type="ORF">QBC46DRAFT_387025</name>
</gene>
<accession>A0AAN6N7V9</accession>
<evidence type="ECO:0000259" key="5">
    <source>
        <dbReference type="Pfam" id="PF07992"/>
    </source>
</evidence>
<dbReference type="SUPFAM" id="SSF51905">
    <property type="entry name" value="FAD/NAD(P)-binding domain"/>
    <property type="match status" value="1"/>
</dbReference>
<dbReference type="InterPro" id="IPR036188">
    <property type="entry name" value="FAD/NAD-bd_sf"/>
</dbReference>
<dbReference type="PANTHER" id="PTHR43735">
    <property type="entry name" value="APOPTOSIS-INDUCING FACTOR 1"/>
    <property type="match status" value="1"/>
</dbReference>